<dbReference type="InterPro" id="IPR000210">
    <property type="entry name" value="BTB/POZ_dom"/>
</dbReference>
<dbReference type="PROSITE" id="PS50097">
    <property type="entry name" value="BTB"/>
    <property type="match status" value="1"/>
</dbReference>
<evidence type="ECO:0000313" key="2">
    <source>
        <dbReference type="EMBL" id="GMR55389.1"/>
    </source>
</evidence>
<accession>A0AAN5D4C3</accession>
<feature type="non-terminal residue" evidence="2">
    <location>
        <position position="78"/>
    </location>
</feature>
<evidence type="ECO:0000313" key="3">
    <source>
        <dbReference type="Proteomes" id="UP001328107"/>
    </source>
</evidence>
<reference evidence="3" key="1">
    <citation type="submission" date="2022-10" db="EMBL/GenBank/DDBJ databases">
        <title>Genome assembly of Pristionchus species.</title>
        <authorList>
            <person name="Yoshida K."/>
            <person name="Sommer R.J."/>
        </authorList>
    </citation>
    <scope>NUCLEOTIDE SEQUENCE [LARGE SCALE GENOMIC DNA]</scope>
    <source>
        <strain evidence="3">RS5460</strain>
    </source>
</reference>
<protein>
    <recommendedName>
        <fullName evidence="1">BTB domain-containing protein</fullName>
    </recommendedName>
</protein>
<dbReference type="PANTHER" id="PTHR47022">
    <property type="entry name" value="BTB AND MATH DOMAIN-CONTAINING PROTEIN 36-RELATED"/>
    <property type="match status" value="1"/>
</dbReference>
<sequence length="78" mass="8808">FFWSGLKQSHPWIIDNKVIAEFKISIKRSEDGFGHAPINLTKFCSPCETINATLLIGDKKLRVSKDYLSIHSPVFAAM</sequence>
<name>A0AAN5D4C3_9BILA</name>
<feature type="domain" description="BTB" evidence="1">
    <location>
        <begin position="50"/>
        <end position="78"/>
    </location>
</feature>
<comment type="caution">
    <text evidence="2">The sequence shown here is derived from an EMBL/GenBank/DDBJ whole genome shotgun (WGS) entry which is preliminary data.</text>
</comment>
<gene>
    <name evidence="2" type="ORF">PMAYCL1PPCAC_25584</name>
</gene>
<feature type="non-terminal residue" evidence="2">
    <location>
        <position position="1"/>
    </location>
</feature>
<dbReference type="AlphaFoldDB" id="A0AAN5D4C3"/>
<dbReference type="PANTHER" id="PTHR47022:SF1">
    <property type="entry name" value="BTB AND MATH DOMAIN-CONTAINING PROTEIN 36-RELATED"/>
    <property type="match status" value="1"/>
</dbReference>
<evidence type="ECO:0000259" key="1">
    <source>
        <dbReference type="PROSITE" id="PS50097"/>
    </source>
</evidence>
<organism evidence="2 3">
    <name type="scientific">Pristionchus mayeri</name>
    <dbReference type="NCBI Taxonomy" id="1317129"/>
    <lineage>
        <taxon>Eukaryota</taxon>
        <taxon>Metazoa</taxon>
        <taxon>Ecdysozoa</taxon>
        <taxon>Nematoda</taxon>
        <taxon>Chromadorea</taxon>
        <taxon>Rhabditida</taxon>
        <taxon>Rhabditina</taxon>
        <taxon>Diplogasteromorpha</taxon>
        <taxon>Diplogasteroidea</taxon>
        <taxon>Neodiplogasteridae</taxon>
        <taxon>Pristionchus</taxon>
    </lineage>
</organism>
<dbReference type="Proteomes" id="UP001328107">
    <property type="component" value="Unassembled WGS sequence"/>
</dbReference>
<proteinExistence type="predicted"/>
<dbReference type="EMBL" id="BTRK01000005">
    <property type="protein sequence ID" value="GMR55389.1"/>
    <property type="molecule type" value="Genomic_DNA"/>
</dbReference>
<keyword evidence="3" id="KW-1185">Reference proteome</keyword>